<dbReference type="RefSeq" id="WP_189578390.1">
    <property type="nucleotide sequence ID" value="NZ_BMYF01000001.1"/>
</dbReference>
<organism evidence="9 10">
    <name type="scientific">Mongoliitalea lutea</name>
    <dbReference type="NCBI Taxonomy" id="849756"/>
    <lineage>
        <taxon>Bacteria</taxon>
        <taxon>Pseudomonadati</taxon>
        <taxon>Bacteroidota</taxon>
        <taxon>Cytophagia</taxon>
        <taxon>Cytophagales</taxon>
        <taxon>Cyclobacteriaceae</taxon>
        <taxon>Mongoliitalea</taxon>
    </lineage>
</organism>
<dbReference type="InterPro" id="IPR003838">
    <property type="entry name" value="ABC3_permease_C"/>
</dbReference>
<evidence type="ECO:0000256" key="6">
    <source>
        <dbReference type="SAM" id="Phobius"/>
    </source>
</evidence>
<feature type="transmembrane region" description="Helical" evidence="6">
    <location>
        <begin position="369"/>
        <end position="396"/>
    </location>
</feature>
<comment type="subcellular location">
    <subcellularLocation>
        <location evidence="1">Cell membrane</location>
        <topology evidence="1">Multi-pass membrane protein</topology>
    </subcellularLocation>
</comment>
<keyword evidence="5 6" id="KW-0472">Membrane</keyword>
<keyword evidence="4 6" id="KW-1133">Transmembrane helix</keyword>
<feature type="transmembrane region" description="Helical" evidence="6">
    <location>
        <begin position="21"/>
        <end position="43"/>
    </location>
</feature>
<feature type="transmembrane region" description="Helical" evidence="6">
    <location>
        <begin position="661"/>
        <end position="684"/>
    </location>
</feature>
<evidence type="ECO:0000259" key="7">
    <source>
        <dbReference type="Pfam" id="PF02687"/>
    </source>
</evidence>
<evidence type="ECO:0000256" key="2">
    <source>
        <dbReference type="ARBA" id="ARBA00022475"/>
    </source>
</evidence>
<dbReference type="InterPro" id="IPR025857">
    <property type="entry name" value="MacB_PCD"/>
</dbReference>
<feature type="domain" description="ABC3 transporter permease C-terminal" evidence="7">
    <location>
        <begin position="282"/>
        <end position="395"/>
    </location>
</feature>
<feature type="transmembrane region" description="Helical" evidence="6">
    <location>
        <begin position="322"/>
        <end position="349"/>
    </location>
</feature>
<gene>
    <name evidence="9" type="ORF">GCM10008106_01280</name>
</gene>
<keyword evidence="2" id="KW-1003">Cell membrane</keyword>
<feature type="domain" description="MacB-like periplasmic core" evidence="8">
    <location>
        <begin position="20"/>
        <end position="236"/>
    </location>
</feature>
<keyword evidence="3 6" id="KW-0812">Transmembrane</keyword>
<name>A0A8J3CSR9_9BACT</name>
<feature type="transmembrane region" description="Helical" evidence="6">
    <location>
        <begin position="705"/>
        <end position="731"/>
    </location>
</feature>
<evidence type="ECO:0000313" key="10">
    <source>
        <dbReference type="Proteomes" id="UP000642809"/>
    </source>
</evidence>
<feature type="domain" description="MacB-like periplasmic core" evidence="8">
    <location>
        <begin position="453"/>
        <end position="627"/>
    </location>
</feature>
<dbReference type="Pfam" id="PF12704">
    <property type="entry name" value="MacB_PCD"/>
    <property type="match status" value="2"/>
</dbReference>
<dbReference type="InterPro" id="IPR050250">
    <property type="entry name" value="Macrolide_Exporter_MacB"/>
</dbReference>
<comment type="caution">
    <text evidence="9">The sequence shown here is derived from an EMBL/GenBank/DDBJ whole genome shotgun (WGS) entry which is preliminary data.</text>
</comment>
<evidence type="ECO:0000256" key="4">
    <source>
        <dbReference type="ARBA" id="ARBA00022989"/>
    </source>
</evidence>
<dbReference type="EMBL" id="BMYF01000001">
    <property type="protein sequence ID" value="GHB24291.1"/>
    <property type="molecule type" value="Genomic_DNA"/>
</dbReference>
<evidence type="ECO:0000256" key="1">
    <source>
        <dbReference type="ARBA" id="ARBA00004651"/>
    </source>
</evidence>
<evidence type="ECO:0000256" key="3">
    <source>
        <dbReference type="ARBA" id="ARBA00022692"/>
    </source>
</evidence>
<evidence type="ECO:0000259" key="8">
    <source>
        <dbReference type="Pfam" id="PF12704"/>
    </source>
</evidence>
<reference evidence="9" key="2">
    <citation type="submission" date="2020-09" db="EMBL/GenBank/DDBJ databases">
        <authorList>
            <person name="Sun Q."/>
            <person name="Kim S."/>
        </authorList>
    </citation>
    <scope>NUCLEOTIDE SEQUENCE</scope>
    <source>
        <strain evidence="9">KCTC 23224</strain>
    </source>
</reference>
<dbReference type="Proteomes" id="UP000642809">
    <property type="component" value="Unassembled WGS sequence"/>
</dbReference>
<protein>
    <submittedName>
        <fullName evidence="9">ABC transporter permease</fullName>
    </submittedName>
</protein>
<reference evidence="9" key="1">
    <citation type="journal article" date="2014" name="Int. J. Syst. Evol. Microbiol.">
        <title>Complete genome sequence of Corynebacterium casei LMG S-19264T (=DSM 44701T), isolated from a smear-ripened cheese.</title>
        <authorList>
            <consortium name="US DOE Joint Genome Institute (JGI-PGF)"/>
            <person name="Walter F."/>
            <person name="Albersmeier A."/>
            <person name="Kalinowski J."/>
            <person name="Ruckert C."/>
        </authorList>
    </citation>
    <scope>NUCLEOTIDE SEQUENCE</scope>
    <source>
        <strain evidence="9">KCTC 23224</strain>
    </source>
</reference>
<dbReference type="AlphaFoldDB" id="A0A8J3CSR9"/>
<dbReference type="PANTHER" id="PTHR30572:SF18">
    <property type="entry name" value="ABC-TYPE MACROLIDE FAMILY EXPORT SYSTEM PERMEASE COMPONENT 2"/>
    <property type="match status" value="1"/>
</dbReference>
<keyword evidence="10" id="KW-1185">Reference proteome</keyword>
<feature type="domain" description="ABC3 transporter permease C-terminal" evidence="7">
    <location>
        <begin position="665"/>
        <end position="777"/>
    </location>
</feature>
<sequence>MFTNYVKIAWRNLWRNKEFSLINISGLSFGIGGAVLILLWIQYERSFDQFHEKKDQLFEVWNQANFNGEISSWGYTPKPLGPVLEAELDEVVAYTRYQIPYEMLLKYQTKGINQQTVVIDPDFFTMFDFPLMMGDKEHVFTKPESLVLTQSAVKRLFGDEDPIGKEVVLENQVTLFVTGVLADFPWNTEFQFDAAIPWALYKQMGFEDDFWGNNSVITYIELHPETTLETAAANVKGITRKFSTEKVDLILHPLTIAHLYDHYDNGVLAEGKIKMIKLFFWVAILIILIACINFMNLSTARSEKRAKEIGIRKISGAGRGRLILQFIGESMVMTFIASLLGLLIVSLLIPHFNNLMGTSIYLPFGEPFFWLTYVVFILLIGIIAGSYPALFLSSLVPARVLKGKLSSPKSAFGLRKILVVTQFTFAAVLIAATLVVKFQIDHAQNRNAGYDRDQLIYLMISDQLQEKYEPFRAELLASGAASSITRTMSPISETWSNTWGMSWEGKDPEVTSTVDRFSTDAELVKTIGLTIVEGRDIDIFQYATDSNAVLLNQAAQRLMNFENPIGQLIKDNDKDWKVVGVVEDFVVNSPFHQVKPLVIFGPDLWFNVFHVKLSPANTVAENLASIEQIFEKYSPDFPFDYTFVDQDYANKFQSEQQVSALTLWFSGLAIVISCLGLFGLAAFMAEQRLKEISIRKVLGASSANLVILLTSDFIKLVLVSLIIGIPIAWYAMSSWLKNYNYRIELGLGIFVTVALITLLIALLTVSSQALKAAWSNPINALKGD</sequence>
<feature type="transmembrane region" description="Helical" evidence="6">
    <location>
        <begin position="743"/>
        <end position="765"/>
    </location>
</feature>
<feature type="transmembrane region" description="Helical" evidence="6">
    <location>
        <begin position="417"/>
        <end position="436"/>
    </location>
</feature>
<feature type="transmembrane region" description="Helical" evidence="6">
    <location>
        <begin position="278"/>
        <end position="297"/>
    </location>
</feature>
<accession>A0A8J3CSR9</accession>
<dbReference type="PANTHER" id="PTHR30572">
    <property type="entry name" value="MEMBRANE COMPONENT OF TRANSPORTER-RELATED"/>
    <property type="match status" value="1"/>
</dbReference>
<dbReference type="GO" id="GO:0022857">
    <property type="term" value="F:transmembrane transporter activity"/>
    <property type="evidence" value="ECO:0007669"/>
    <property type="project" value="TreeGrafter"/>
</dbReference>
<dbReference type="GO" id="GO:0005886">
    <property type="term" value="C:plasma membrane"/>
    <property type="evidence" value="ECO:0007669"/>
    <property type="project" value="UniProtKB-SubCell"/>
</dbReference>
<evidence type="ECO:0000256" key="5">
    <source>
        <dbReference type="ARBA" id="ARBA00023136"/>
    </source>
</evidence>
<evidence type="ECO:0000313" key="9">
    <source>
        <dbReference type="EMBL" id="GHB24291.1"/>
    </source>
</evidence>
<proteinExistence type="predicted"/>
<dbReference type="Pfam" id="PF02687">
    <property type="entry name" value="FtsX"/>
    <property type="match status" value="2"/>
</dbReference>